<proteinExistence type="predicted"/>
<evidence type="ECO:0000313" key="1">
    <source>
        <dbReference type="EMBL" id="CEF53634.1"/>
    </source>
</evidence>
<dbReference type="OrthoDB" id="7220025at2"/>
<evidence type="ECO:0000313" key="4">
    <source>
        <dbReference type="Proteomes" id="UP000657200"/>
    </source>
</evidence>
<reference evidence="1" key="2">
    <citation type="submission" date="2014-09" db="EMBL/GenBank/DDBJ databases">
        <authorList>
            <person name="Magalhaes I.L.F."/>
            <person name="Oliveira U."/>
            <person name="Santos F.R."/>
            <person name="Vidigal T.H.D.A."/>
            <person name="Brescovit A.D."/>
            <person name="Santos A.J."/>
        </authorList>
    </citation>
    <scope>NUCLEOTIDE SEQUENCE</scope>
    <source>
        <strain evidence="1">LMG 23848T</strain>
    </source>
</reference>
<reference evidence="3" key="1">
    <citation type="submission" date="2014-09" db="EMBL/GenBank/DDBJ databases">
        <authorList>
            <person name="Illeghems K.G."/>
        </authorList>
    </citation>
    <scope>NUCLEOTIDE SEQUENCE [LARGE SCALE GENOMIC DNA]</scope>
    <source>
        <strain evidence="3">LMG 23848T</strain>
    </source>
</reference>
<evidence type="ECO:0000313" key="3">
    <source>
        <dbReference type="Proteomes" id="UP000068250"/>
    </source>
</evidence>
<accession>A0A0U5F3N2</accession>
<organism evidence="1 3">
    <name type="scientific">Acetobacter ghanensis</name>
    <dbReference type="NCBI Taxonomy" id="431306"/>
    <lineage>
        <taxon>Bacteria</taxon>
        <taxon>Pseudomonadati</taxon>
        <taxon>Pseudomonadota</taxon>
        <taxon>Alphaproteobacteria</taxon>
        <taxon>Acetobacterales</taxon>
        <taxon>Acetobacteraceae</taxon>
        <taxon>Acetobacter</taxon>
    </lineage>
</organism>
<dbReference type="STRING" id="431306.AGA_325"/>
<sequence>MLRKPGTTPGITTPAALKTLRQHGPETLSDLQFLESWTKRPSYTAASVLRAGQIRRTNPTLMHDITSSIHQRSK</sequence>
<reference evidence="2 4" key="3">
    <citation type="journal article" date="2020" name="Int. J. Syst. Evol. Microbiol.">
        <title>Novel acetic acid bacteria from cider fermentations: Acetobacter conturbans sp. nov. and Acetobacter fallax sp. nov.</title>
        <authorList>
            <person name="Sombolestani A.S."/>
            <person name="Cleenwerck I."/>
            <person name="Cnockaert M."/>
            <person name="Borremans W."/>
            <person name="Wieme A.D."/>
            <person name="De Vuyst L."/>
            <person name="Vandamme P."/>
        </authorList>
    </citation>
    <scope>NUCLEOTIDE SEQUENCE [LARGE SCALE GENOMIC DNA]</scope>
    <source>
        <strain evidence="2 4">LMG 23848</strain>
    </source>
</reference>
<dbReference type="RefSeq" id="WP_059022650.1">
    <property type="nucleotide sequence ID" value="NZ_JBNZCO010000003.1"/>
</dbReference>
<evidence type="ECO:0000313" key="2">
    <source>
        <dbReference type="EMBL" id="NHO39639.1"/>
    </source>
</evidence>
<dbReference type="PATRIC" id="fig|431306.5.peg.277"/>
<name>A0A0U5F3N2_9PROT</name>
<dbReference type="AlphaFoldDB" id="A0A0U5F3N2"/>
<protein>
    <submittedName>
        <fullName evidence="1">Uncharacterized protein</fullName>
    </submittedName>
</protein>
<keyword evidence="4" id="KW-1185">Reference proteome</keyword>
<dbReference type="EMBL" id="LN609302">
    <property type="protein sequence ID" value="CEF53634.1"/>
    <property type="molecule type" value="Genomic_DNA"/>
</dbReference>
<dbReference type="EMBL" id="WOTE01000004">
    <property type="protein sequence ID" value="NHO39639.1"/>
    <property type="molecule type" value="Genomic_DNA"/>
</dbReference>
<dbReference type="Proteomes" id="UP000657200">
    <property type="component" value="Unassembled WGS sequence"/>
</dbReference>
<gene>
    <name evidence="1" type="ORF">AGA_325</name>
    <name evidence="2" type="ORF">GOB80_08055</name>
</gene>
<dbReference type="Proteomes" id="UP000068250">
    <property type="component" value="Chromosome I"/>
</dbReference>